<dbReference type="KEGG" id="tta:Theth_0466"/>
<dbReference type="SUPFAM" id="SSF50998">
    <property type="entry name" value="Quinoprotein alcohol dehydrogenase-like"/>
    <property type="match status" value="1"/>
</dbReference>
<dbReference type="Gene3D" id="2.60.40.10">
    <property type="entry name" value="Immunoglobulins"/>
    <property type="match status" value="1"/>
</dbReference>
<dbReference type="PATRIC" id="fig|688269.3.peg.479"/>
<dbReference type="PROSITE" id="PS50853">
    <property type="entry name" value="FN3"/>
    <property type="match status" value="1"/>
</dbReference>
<dbReference type="EMBL" id="CP002351">
    <property type="protein sequence ID" value="AEH50558.1"/>
    <property type="molecule type" value="Genomic_DNA"/>
</dbReference>
<gene>
    <name evidence="2" type="ORF">Theth_0466</name>
</gene>
<evidence type="ECO:0000259" key="1">
    <source>
        <dbReference type="PROSITE" id="PS50853"/>
    </source>
</evidence>
<dbReference type="InterPro" id="IPR011047">
    <property type="entry name" value="Quinoprotein_ADH-like_sf"/>
</dbReference>
<organism evidence="2 3">
    <name type="scientific">Pseudothermotoga thermarum DSM 5069</name>
    <dbReference type="NCBI Taxonomy" id="688269"/>
    <lineage>
        <taxon>Bacteria</taxon>
        <taxon>Thermotogati</taxon>
        <taxon>Thermotogota</taxon>
        <taxon>Thermotogae</taxon>
        <taxon>Thermotogales</taxon>
        <taxon>Thermotogaceae</taxon>
        <taxon>Pseudothermotoga</taxon>
    </lineage>
</organism>
<name>F7YWW6_9THEM</name>
<protein>
    <submittedName>
        <fullName evidence="2">Fibronectin type III domain protein</fullName>
    </submittedName>
</protein>
<reference evidence="2 3" key="1">
    <citation type="submission" date="2010-11" db="EMBL/GenBank/DDBJ databases">
        <title>The complete genome of Thermotoga thermarum DSM 5069.</title>
        <authorList>
            <consortium name="US DOE Joint Genome Institute (JGI-PGF)"/>
            <person name="Lucas S."/>
            <person name="Copeland A."/>
            <person name="Lapidus A."/>
            <person name="Bruce D."/>
            <person name="Goodwin L."/>
            <person name="Pitluck S."/>
            <person name="Kyrpides N."/>
            <person name="Mavromatis K."/>
            <person name="Ivanova N."/>
            <person name="Zeytun A."/>
            <person name="Brettin T."/>
            <person name="Detter J.C."/>
            <person name="Tapia R."/>
            <person name="Han C."/>
            <person name="Land M."/>
            <person name="Hauser L."/>
            <person name="Markowitz V."/>
            <person name="Cheng J.-F."/>
            <person name="Hugenholtz P."/>
            <person name="Woyke T."/>
            <person name="Wu D."/>
            <person name="Spring S."/>
            <person name="Schroeder M."/>
            <person name="Brambilla E."/>
            <person name="Klenk H.-P."/>
            <person name="Eisen J.A."/>
        </authorList>
    </citation>
    <scope>NUCLEOTIDE SEQUENCE [LARGE SCALE GENOMIC DNA]</scope>
    <source>
        <strain evidence="2 3">DSM 5069</strain>
    </source>
</reference>
<feature type="domain" description="Fibronectin type-III" evidence="1">
    <location>
        <begin position="240"/>
        <end position="331"/>
    </location>
</feature>
<dbReference type="InterPro" id="IPR036116">
    <property type="entry name" value="FN3_sf"/>
</dbReference>
<keyword evidence="3" id="KW-1185">Reference proteome</keyword>
<dbReference type="InterPro" id="IPR003961">
    <property type="entry name" value="FN3_dom"/>
</dbReference>
<dbReference type="Gene3D" id="2.130.10.10">
    <property type="entry name" value="YVTN repeat-like/Quinoprotein amine dehydrogenase"/>
    <property type="match status" value="1"/>
</dbReference>
<dbReference type="Proteomes" id="UP000006804">
    <property type="component" value="Chromosome"/>
</dbReference>
<dbReference type="AlphaFoldDB" id="F7YWW6"/>
<dbReference type="STRING" id="688269.Theth_0466"/>
<accession>F7YWW6</accession>
<dbReference type="SUPFAM" id="SSF49265">
    <property type="entry name" value="Fibronectin type III"/>
    <property type="match status" value="1"/>
</dbReference>
<sequence length="612" mass="68123" precursor="true">MKIVFALKILPNAVGVCSLKKLAILVALSVLLLNGCFLILDTSTTSTLVIRFVFPHIKAIPSEEPVSGILTLTKLSRKVERYFELDKGEIVVQGVEEGLWNISIKLMDKNGFVIYQGTDQATIKKNQVSEVTIVLSLTPGDLSLEVQTTSNLMNEVEILLECGESSFSNKKVLTNGSATFEFSNLKSAVWNLSLNLLSEGETALTKGPYGLEIQPGRVNRFKVLIDDFGGVTIEAIVEKLPTVSDVEAFNLDEGIKISWKTVTGAACYDVYRKEGDLWLKLNKDPITECEHIDVNVVEGESYTYVVNAKTSTGLHSGFSEPVTIVRDTKRVFVLTKERKIYRLKYDKNGMLDTDGSTSISTDPLSVRKIGSLGNYLFVVLSGQPKIMIEKYDSTTLSKFSEYYSINEDSICNNAFFVDQFVFVQSSSRIYKLNLNSGSYIRKDLTGIKSISAAENIYVLTNNNELLVLSVDDLDQICEPTNLDGPSYIFASLSYVFVCKSRQWIKIYNWNGSALDYVGEVAYSSTDVASIITDGRYAYIAGYDKKLSVLDLENFKWISNLDMSGKIYAMTIFDEKLLVATGDKLIIYDISNGNLTFKQELTFNADCLLVCFD</sequence>
<dbReference type="InterPro" id="IPR015943">
    <property type="entry name" value="WD40/YVTN_repeat-like_dom_sf"/>
</dbReference>
<evidence type="ECO:0000313" key="2">
    <source>
        <dbReference type="EMBL" id="AEH50558.1"/>
    </source>
</evidence>
<dbReference type="HOGENOM" id="CLU_446091_0_0_0"/>
<proteinExistence type="predicted"/>
<dbReference type="InterPro" id="IPR013783">
    <property type="entry name" value="Ig-like_fold"/>
</dbReference>
<evidence type="ECO:0000313" key="3">
    <source>
        <dbReference type="Proteomes" id="UP000006804"/>
    </source>
</evidence>